<reference evidence="1 2" key="1">
    <citation type="submission" date="2007-08" db="EMBL/GenBank/DDBJ databases">
        <authorList>
            <consortium name="The Vibrio harveyi Genome Sequencing Project"/>
            <person name="Bassler B."/>
            <person name="Clifton S.W."/>
            <person name="Fulton L."/>
            <person name="Delehaunty K."/>
            <person name="Fronick C."/>
            <person name="Harrison M."/>
            <person name="Markivic C."/>
            <person name="Fulton R."/>
            <person name="Tin-Wollam A.-M."/>
            <person name="Shah N."/>
            <person name="Pepin K."/>
            <person name="Nash W."/>
            <person name="Thiruvilangam P."/>
            <person name="Bhonagiri V."/>
            <person name="Waters C."/>
            <person name="Tu K.C."/>
            <person name="Irgon J."/>
            <person name="Wilson R.K."/>
        </authorList>
    </citation>
    <scope>NUCLEOTIDE SEQUENCE [LARGE SCALE GENOMIC DNA]</scope>
    <source>
        <strain evidence="2">ATCC BAA-1116 / BB120</strain>
    </source>
</reference>
<evidence type="ECO:0000313" key="2">
    <source>
        <dbReference type="Proteomes" id="UP000008152"/>
    </source>
</evidence>
<name>A7N7P3_VIBC1</name>
<gene>
    <name evidence="1" type="ordered locus">VIBHAR_06873</name>
</gene>
<organism evidence="1 2">
    <name type="scientific">Vibrio campbellii (strain ATCC BAA-1116)</name>
    <dbReference type="NCBI Taxonomy" id="2902295"/>
    <lineage>
        <taxon>Bacteria</taxon>
        <taxon>Pseudomonadati</taxon>
        <taxon>Pseudomonadota</taxon>
        <taxon>Gammaproteobacteria</taxon>
        <taxon>Vibrionales</taxon>
        <taxon>Vibrionaceae</taxon>
        <taxon>Vibrio</taxon>
    </lineage>
</organism>
<evidence type="ECO:0000313" key="1">
    <source>
        <dbReference type="EMBL" id="ABU74748.1"/>
    </source>
</evidence>
<protein>
    <submittedName>
        <fullName evidence="1">Uncharacterized protein</fullName>
    </submittedName>
</protein>
<dbReference type="AlphaFoldDB" id="A7N7P3"/>
<dbReference type="EMBL" id="CP000790">
    <property type="protein sequence ID" value="ABU74748.1"/>
    <property type="molecule type" value="Genomic_DNA"/>
</dbReference>
<sequence>MRYLNIWIESFEVELELNKLRKASTIHKALREQKALCLV</sequence>
<dbReference type="KEGG" id="vha:VIBHAR_06873"/>
<dbReference type="PATRIC" id="fig|338187.36.peg.5702"/>
<accession>A7N7P3</accession>
<dbReference type="Proteomes" id="UP000008152">
    <property type="component" value="Chromosome II"/>
</dbReference>
<proteinExistence type="predicted"/>